<organism evidence="1">
    <name type="scientific">marine sediment metagenome</name>
    <dbReference type="NCBI Taxonomy" id="412755"/>
    <lineage>
        <taxon>unclassified sequences</taxon>
        <taxon>metagenomes</taxon>
        <taxon>ecological metagenomes</taxon>
    </lineage>
</organism>
<comment type="caution">
    <text evidence="1">The sequence shown here is derived from an EMBL/GenBank/DDBJ whole genome shotgun (WGS) entry which is preliminary data.</text>
</comment>
<accession>A0A0F9AX05</accession>
<gene>
    <name evidence="1" type="ORF">LCGC14_2518990</name>
</gene>
<dbReference type="EMBL" id="LAZR01040592">
    <property type="protein sequence ID" value="KKL14114.1"/>
    <property type="molecule type" value="Genomic_DNA"/>
</dbReference>
<protein>
    <recommendedName>
        <fullName evidence="2">Restriction endonuclease type IV Mrr domain-containing protein</fullName>
    </recommendedName>
</protein>
<evidence type="ECO:0000313" key="1">
    <source>
        <dbReference type="EMBL" id="KKL14114.1"/>
    </source>
</evidence>
<name>A0A0F9AX05_9ZZZZ</name>
<feature type="non-terminal residue" evidence="1">
    <location>
        <position position="319"/>
    </location>
</feature>
<sequence length="319" mass="35944">MSYNGGSSTVTGVDFEAWIVAEFLSKAILDDSISVKPQAKIIKNINGKEDKPLIEDVVVFRKDNIEFYDCKYRAPKAGQWTFARLKEHGVLDRLKKQYLKTPSYKLFFATGSPCPLIDEGFRRSASSETVFEARTGIKKGGYEIEWDKTKEYLGFTDKEMIGFTKRVELHQVNLKNLKEGIIPRLMDKITQVDSLPVLLKNLAEEAAGRGERITQGKIIDYLKKNGITPRSPLGTDEIIRDFKIASATLSNIKSTIGRKHHIPRDKTRRLIEWVETTSDEKKAACLIGAMGIGKTVITHDLCKELQNKSIPVLGIKTDH</sequence>
<evidence type="ECO:0008006" key="2">
    <source>
        <dbReference type="Google" id="ProtNLM"/>
    </source>
</evidence>
<proteinExistence type="predicted"/>
<reference evidence="1" key="1">
    <citation type="journal article" date="2015" name="Nature">
        <title>Complex archaea that bridge the gap between prokaryotes and eukaryotes.</title>
        <authorList>
            <person name="Spang A."/>
            <person name="Saw J.H."/>
            <person name="Jorgensen S.L."/>
            <person name="Zaremba-Niedzwiedzka K."/>
            <person name="Martijn J."/>
            <person name="Lind A.E."/>
            <person name="van Eijk R."/>
            <person name="Schleper C."/>
            <person name="Guy L."/>
            <person name="Ettema T.J."/>
        </authorList>
    </citation>
    <scope>NUCLEOTIDE SEQUENCE</scope>
</reference>
<dbReference type="AlphaFoldDB" id="A0A0F9AX05"/>